<sequence>MEQFKERRAAPRFALTADVRYLLRGELEGRGRLLDISEKGLALLADMDAENGDDIVIYADNIGRLTGKVARCFHEGVAVLFTLSPAQRDTIGARIRAALRGAPYLRLVENRSSIRIRYNLETRAQVVGEDALIDCTIVDMSRTGCLIRSSVKPRIGAKVRVGALKGVVCRHSNDGFAVEFAYPAQPVRAAAAQAGGAA</sequence>
<reference evidence="2 3" key="1">
    <citation type="submission" date="2017-07" db="EMBL/GenBank/DDBJ databases">
        <authorList>
            <person name="Sun Z.S."/>
            <person name="Albrecht U."/>
            <person name="Echele G."/>
            <person name="Lee C.C."/>
        </authorList>
    </citation>
    <scope>NUCLEOTIDE SEQUENCE [LARGE SCALE GENOMIC DNA]</scope>
    <source>
        <strain evidence="2 3">CGMCC 1.12710</strain>
    </source>
</reference>
<dbReference type="GO" id="GO:0035438">
    <property type="term" value="F:cyclic-di-GMP binding"/>
    <property type="evidence" value="ECO:0007669"/>
    <property type="project" value="InterPro"/>
</dbReference>
<dbReference type="SUPFAM" id="SSF141371">
    <property type="entry name" value="PilZ domain-like"/>
    <property type="match status" value="2"/>
</dbReference>
<dbReference type="AlphaFoldDB" id="A0A239PWP7"/>
<dbReference type="InterPro" id="IPR009875">
    <property type="entry name" value="PilZ_domain"/>
</dbReference>
<feature type="domain" description="PilZ" evidence="1">
    <location>
        <begin position="6"/>
        <end position="93"/>
    </location>
</feature>
<keyword evidence="3" id="KW-1185">Reference proteome</keyword>
<evidence type="ECO:0000313" key="3">
    <source>
        <dbReference type="Proteomes" id="UP000198346"/>
    </source>
</evidence>
<dbReference type="RefSeq" id="WP_089412493.1">
    <property type="nucleotide sequence ID" value="NZ_FZQA01000004.1"/>
</dbReference>
<feature type="domain" description="PilZ" evidence="1">
    <location>
        <begin position="110"/>
        <end position="181"/>
    </location>
</feature>
<accession>A0A239PWP7</accession>
<name>A0A239PWP7_9PROT</name>
<evidence type="ECO:0000259" key="1">
    <source>
        <dbReference type="Pfam" id="PF07238"/>
    </source>
</evidence>
<dbReference type="Proteomes" id="UP000198346">
    <property type="component" value="Unassembled WGS sequence"/>
</dbReference>
<dbReference type="EMBL" id="FZQA01000004">
    <property type="protein sequence ID" value="SNT74117.1"/>
    <property type="molecule type" value="Genomic_DNA"/>
</dbReference>
<gene>
    <name evidence="2" type="ORF">SAMN06297382_2023</name>
</gene>
<proteinExistence type="predicted"/>
<dbReference type="OrthoDB" id="9798164at2"/>
<evidence type="ECO:0000313" key="2">
    <source>
        <dbReference type="EMBL" id="SNT74117.1"/>
    </source>
</evidence>
<organism evidence="2 3">
    <name type="scientific">Amphiplicatus metriothermophilus</name>
    <dbReference type="NCBI Taxonomy" id="1519374"/>
    <lineage>
        <taxon>Bacteria</taxon>
        <taxon>Pseudomonadati</taxon>
        <taxon>Pseudomonadota</taxon>
        <taxon>Alphaproteobacteria</taxon>
        <taxon>Parvularculales</taxon>
        <taxon>Parvularculaceae</taxon>
        <taxon>Amphiplicatus</taxon>
    </lineage>
</organism>
<protein>
    <submittedName>
        <fullName evidence="2">PilZ domain-containing protein</fullName>
    </submittedName>
</protein>
<dbReference type="Pfam" id="PF07238">
    <property type="entry name" value="PilZ"/>
    <property type="match status" value="2"/>
</dbReference>